<dbReference type="EMBL" id="SPHZ02000009">
    <property type="protein sequence ID" value="KAF0898859.1"/>
    <property type="molecule type" value="Genomic_DNA"/>
</dbReference>
<accession>A0A6G1CFA3</accession>
<evidence type="ECO:0000313" key="2">
    <source>
        <dbReference type="EMBL" id="KAF0898859.1"/>
    </source>
</evidence>
<organism evidence="2 3">
    <name type="scientific">Oryza meyeriana var. granulata</name>
    <dbReference type="NCBI Taxonomy" id="110450"/>
    <lineage>
        <taxon>Eukaryota</taxon>
        <taxon>Viridiplantae</taxon>
        <taxon>Streptophyta</taxon>
        <taxon>Embryophyta</taxon>
        <taxon>Tracheophyta</taxon>
        <taxon>Spermatophyta</taxon>
        <taxon>Magnoliopsida</taxon>
        <taxon>Liliopsida</taxon>
        <taxon>Poales</taxon>
        <taxon>Poaceae</taxon>
        <taxon>BOP clade</taxon>
        <taxon>Oryzoideae</taxon>
        <taxon>Oryzeae</taxon>
        <taxon>Oryzinae</taxon>
        <taxon>Oryza</taxon>
        <taxon>Oryza meyeriana</taxon>
    </lineage>
</organism>
<name>A0A6G1CFA3_9ORYZ</name>
<keyword evidence="3" id="KW-1185">Reference proteome</keyword>
<evidence type="ECO:0000256" key="1">
    <source>
        <dbReference type="SAM" id="MobiDB-lite"/>
    </source>
</evidence>
<dbReference type="Proteomes" id="UP000479710">
    <property type="component" value="Unassembled WGS sequence"/>
</dbReference>
<proteinExistence type="predicted"/>
<gene>
    <name evidence="2" type="ORF">E2562_011922</name>
</gene>
<protein>
    <submittedName>
        <fullName evidence="2">Uncharacterized protein</fullName>
    </submittedName>
</protein>
<comment type="caution">
    <text evidence="2">The sequence shown here is derived from an EMBL/GenBank/DDBJ whole genome shotgun (WGS) entry which is preliminary data.</text>
</comment>
<feature type="region of interest" description="Disordered" evidence="1">
    <location>
        <begin position="1"/>
        <end position="67"/>
    </location>
</feature>
<reference evidence="2 3" key="1">
    <citation type="submission" date="2019-11" db="EMBL/GenBank/DDBJ databases">
        <title>Whole genome sequence of Oryza granulata.</title>
        <authorList>
            <person name="Li W."/>
        </authorList>
    </citation>
    <scope>NUCLEOTIDE SEQUENCE [LARGE SCALE GENOMIC DNA]</scope>
    <source>
        <strain evidence="3">cv. Menghai</strain>
        <tissue evidence="2">Leaf</tissue>
    </source>
</reference>
<evidence type="ECO:0000313" key="3">
    <source>
        <dbReference type="Proteomes" id="UP000479710"/>
    </source>
</evidence>
<dbReference type="AlphaFoldDB" id="A0A6G1CFA3"/>
<sequence>MAHEERAVETDEASALRGEEPRRRSTRRAPVHGATVNRSAAASGGLPIPVPSGPVPTSKPVLFRGNE</sequence>